<evidence type="ECO:0000259" key="4">
    <source>
        <dbReference type="PROSITE" id="PS01124"/>
    </source>
</evidence>
<dbReference type="PRINTS" id="PR00032">
    <property type="entry name" value="HTHARAC"/>
</dbReference>
<evidence type="ECO:0000313" key="5">
    <source>
        <dbReference type="EMBL" id="RIY42203.1"/>
    </source>
</evidence>
<evidence type="ECO:0000256" key="1">
    <source>
        <dbReference type="ARBA" id="ARBA00023015"/>
    </source>
</evidence>
<evidence type="ECO:0000256" key="3">
    <source>
        <dbReference type="ARBA" id="ARBA00023163"/>
    </source>
</evidence>
<dbReference type="GO" id="GO:0003700">
    <property type="term" value="F:DNA-binding transcription factor activity"/>
    <property type="evidence" value="ECO:0007669"/>
    <property type="project" value="InterPro"/>
</dbReference>
<dbReference type="PANTHER" id="PTHR46796:SF6">
    <property type="entry name" value="ARAC SUBFAMILY"/>
    <property type="match status" value="1"/>
</dbReference>
<dbReference type="InterPro" id="IPR018062">
    <property type="entry name" value="HTH_AraC-typ_CS"/>
</dbReference>
<dbReference type="Pfam" id="PF12833">
    <property type="entry name" value="HTH_18"/>
    <property type="match status" value="1"/>
</dbReference>
<comment type="caution">
    <text evidence="5">The sequence shown here is derived from an EMBL/GenBank/DDBJ whole genome shotgun (WGS) entry which is preliminary data.</text>
</comment>
<dbReference type="EMBL" id="NQYH01000001">
    <property type="protein sequence ID" value="RIY42203.1"/>
    <property type="molecule type" value="Genomic_DNA"/>
</dbReference>
<organism evidence="5 6">
    <name type="scientific">Neopusillimonas maritima</name>
    <dbReference type="NCBI Taxonomy" id="2026239"/>
    <lineage>
        <taxon>Bacteria</taxon>
        <taxon>Pseudomonadati</taxon>
        <taxon>Pseudomonadota</taxon>
        <taxon>Betaproteobacteria</taxon>
        <taxon>Burkholderiales</taxon>
        <taxon>Alcaligenaceae</taxon>
        <taxon>Neopusillimonas</taxon>
    </lineage>
</organism>
<protein>
    <recommendedName>
        <fullName evidence="4">HTH araC/xylS-type domain-containing protein</fullName>
    </recommendedName>
</protein>
<evidence type="ECO:0000256" key="2">
    <source>
        <dbReference type="ARBA" id="ARBA00023125"/>
    </source>
</evidence>
<keyword evidence="2" id="KW-0238">DNA-binding</keyword>
<reference evidence="5 6" key="1">
    <citation type="submission" date="2017-08" db="EMBL/GenBank/DDBJ databases">
        <title>Pusillimonas indicus sp. nov., a member of the family Alcaligenaceae isolated from surface seawater.</title>
        <authorList>
            <person name="Li J."/>
        </authorList>
    </citation>
    <scope>NUCLEOTIDE SEQUENCE [LARGE SCALE GENOMIC DNA]</scope>
    <source>
        <strain evidence="5 6">L52-1-41</strain>
    </source>
</reference>
<dbReference type="Gene3D" id="1.10.10.60">
    <property type="entry name" value="Homeodomain-like"/>
    <property type="match status" value="2"/>
</dbReference>
<dbReference type="PANTHER" id="PTHR46796">
    <property type="entry name" value="HTH-TYPE TRANSCRIPTIONAL ACTIVATOR RHAS-RELATED"/>
    <property type="match status" value="1"/>
</dbReference>
<dbReference type="GO" id="GO:0043565">
    <property type="term" value="F:sequence-specific DNA binding"/>
    <property type="evidence" value="ECO:0007669"/>
    <property type="project" value="InterPro"/>
</dbReference>
<evidence type="ECO:0000313" key="6">
    <source>
        <dbReference type="Proteomes" id="UP000266206"/>
    </source>
</evidence>
<name>A0A3A1YVC2_9BURK</name>
<dbReference type="SUPFAM" id="SSF46689">
    <property type="entry name" value="Homeodomain-like"/>
    <property type="match status" value="2"/>
</dbReference>
<keyword evidence="3" id="KW-0804">Transcription</keyword>
<dbReference type="Proteomes" id="UP000266206">
    <property type="component" value="Unassembled WGS sequence"/>
</dbReference>
<dbReference type="InterPro" id="IPR050204">
    <property type="entry name" value="AraC_XylS_family_regulators"/>
</dbReference>
<dbReference type="InterPro" id="IPR018060">
    <property type="entry name" value="HTH_AraC"/>
</dbReference>
<accession>A0A3A1YVC2</accession>
<dbReference type="AlphaFoldDB" id="A0A3A1YVC2"/>
<gene>
    <name evidence="5" type="ORF">CJP73_01815</name>
</gene>
<sequence>MQVQAEARDIWAGKGEFPVSQTHRIASMPGNHLLVSSEGRGWRNLYASLATEQSWSATVRPVDHLCLAYCVSGSAHIKRRILGTGQTHAADLRPRSFGSIPSGVESEWQVNGTPQVMLLYLRRALIDQVVNEVFEGDARRVEIRPILGEGEPLLEQLSLAVLASLRMPFNFDNRLYIDTLAHTIAVQALYALGSGVVPQRMDRAAKGSISSAGVRRVLDYIETALDDDLSIVTLARVADYSPHFFARSFKKQVGQTLHQYVLQRRIERAKHLLLASDQMVGQIAATSGFSSQSHLTSTFKRAFGVTPAAFRAENGRPFVVIKR</sequence>
<proteinExistence type="predicted"/>
<feature type="domain" description="HTH araC/xylS-type" evidence="4">
    <location>
        <begin position="215"/>
        <end position="313"/>
    </location>
</feature>
<dbReference type="SMART" id="SM00342">
    <property type="entry name" value="HTH_ARAC"/>
    <property type="match status" value="1"/>
</dbReference>
<dbReference type="PROSITE" id="PS00041">
    <property type="entry name" value="HTH_ARAC_FAMILY_1"/>
    <property type="match status" value="1"/>
</dbReference>
<dbReference type="PROSITE" id="PS01124">
    <property type="entry name" value="HTH_ARAC_FAMILY_2"/>
    <property type="match status" value="1"/>
</dbReference>
<dbReference type="InterPro" id="IPR009057">
    <property type="entry name" value="Homeodomain-like_sf"/>
</dbReference>
<keyword evidence="1" id="KW-0805">Transcription regulation</keyword>
<dbReference type="InterPro" id="IPR020449">
    <property type="entry name" value="Tscrpt_reg_AraC-type_HTH"/>
</dbReference>